<comment type="caution">
    <text evidence="3">The sequence shown here is derived from an EMBL/GenBank/DDBJ whole genome shotgun (WGS) entry which is preliminary data.</text>
</comment>
<dbReference type="EMBL" id="JABVED010000008">
    <property type="protein sequence ID" value="MBC6448643.1"/>
    <property type="molecule type" value="Genomic_DNA"/>
</dbReference>
<gene>
    <name evidence="3" type="ORF">GPZ80_15815</name>
</gene>
<dbReference type="Gene3D" id="3.90.1300.10">
    <property type="entry name" value="Amidase signature (AS) domain"/>
    <property type="match status" value="1"/>
</dbReference>
<reference evidence="3 4" key="1">
    <citation type="submission" date="2020-06" db="EMBL/GenBank/DDBJ databases">
        <title>Actinokineospora xiongansis sp. nov., isolated from soil of Baiyangdian.</title>
        <authorList>
            <person name="Zhang X."/>
        </authorList>
    </citation>
    <scope>NUCLEOTIDE SEQUENCE [LARGE SCALE GENOMIC DNA]</scope>
    <source>
        <strain evidence="3 4">HBU206404</strain>
    </source>
</reference>
<dbReference type="InterPro" id="IPR036928">
    <property type="entry name" value="AS_sf"/>
</dbReference>
<dbReference type="InterPro" id="IPR000120">
    <property type="entry name" value="Amidase"/>
</dbReference>
<dbReference type="InterPro" id="IPR020556">
    <property type="entry name" value="Amidase_CS"/>
</dbReference>
<evidence type="ECO:0000259" key="2">
    <source>
        <dbReference type="Pfam" id="PF01425"/>
    </source>
</evidence>
<proteinExistence type="inferred from homology"/>
<dbReference type="PROSITE" id="PS00571">
    <property type="entry name" value="AMIDASES"/>
    <property type="match status" value="1"/>
</dbReference>
<sequence>MDEALRHATAAEIRAWYAAGELSPTEFTRATLALLAEREPVLHAFVTVTADLAMDQARRAERRIRELGAAAWDRRPLLGVPVSVKDLTPTAGVRTTRGSLRTARWIPEVDAPAVTRLKDAGAVLVGKTTTSEGGWSAGTVNQVGPAAANPWDPTRSAGGSSGGAAAATAAGIGVAALGTDGAGSIRVPAAFCGVVGYKPTFGRAPYVPVSPEGLSHIGPLARDVATAGLVARVISGPHPDDPLSTVPPVPAAFSDTARVAWLRWPVDSTEPERVAHAAASALAGDMSEVDIPFADPYDVLVTILAGFDAGQDEADDALSDPHRMRVVAHGRTLTAADLARAISRRTVLCQAVDRLLAEFDILAMPTVWIEPFPVDAWRPDPGDDLGWLAWCRAAYPFNLTGHPAISLPAGFTTAGYPVGLQLVARRGADEDLLRVAEQFEADRPWRGRDPRKDKVRR</sequence>
<feature type="domain" description="Amidase" evidence="2">
    <location>
        <begin position="26"/>
        <end position="433"/>
    </location>
</feature>
<dbReference type="InterPro" id="IPR023631">
    <property type="entry name" value="Amidase_dom"/>
</dbReference>
<dbReference type="RefSeq" id="WP_187221125.1">
    <property type="nucleotide sequence ID" value="NZ_JABVED010000008.1"/>
</dbReference>
<organism evidence="3 4">
    <name type="scientific">Actinokineospora xionganensis</name>
    <dbReference type="NCBI Taxonomy" id="2684470"/>
    <lineage>
        <taxon>Bacteria</taxon>
        <taxon>Bacillati</taxon>
        <taxon>Actinomycetota</taxon>
        <taxon>Actinomycetes</taxon>
        <taxon>Pseudonocardiales</taxon>
        <taxon>Pseudonocardiaceae</taxon>
        <taxon>Actinokineospora</taxon>
    </lineage>
</organism>
<name>A0ABR7L818_9PSEU</name>
<comment type="similarity">
    <text evidence="1">Belongs to the amidase family.</text>
</comment>
<evidence type="ECO:0000256" key="1">
    <source>
        <dbReference type="ARBA" id="ARBA00009199"/>
    </source>
</evidence>
<keyword evidence="4" id="KW-1185">Reference proteome</keyword>
<dbReference type="PANTHER" id="PTHR11895:SF7">
    <property type="entry name" value="GLUTAMYL-TRNA(GLN) AMIDOTRANSFERASE SUBUNIT A, MITOCHONDRIAL"/>
    <property type="match status" value="1"/>
</dbReference>
<evidence type="ECO:0000313" key="4">
    <source>
        <dbReference type="Proteomes" id="UP000734823"/>
    </source>
</evidence>
<dbReference type="SUPFAM" id="SSF75304">
    <property type="entry name" value="Amidase signature (AS) enzymes"/>
    <property type="match status" value="1"/>
</dbReference>
<dbReference type="Pfam" id="PF01425">
    <property type="entry name" value="Amidase"/>
    <property type="match status" value="1"/>
</dbReference>
<dbReference type="PANTHER" id="PTHR11895">
    <property type="entry name" value="TRANSAMIDASE"/>
    <property type="match status" value="1"/>
</dbReference>
<accession>A0ABR7L818</accession>
<protein>
    <submittedName>
        <fullName evidence="3">Amidase</fullName>
    </submittedName>
</protein>
<dbReference type="Proteomes" id="UP000734823">
    <property type="component" value="Unassembled WGS sequence"/>
</dbReference>
<evidence type="ECO:0000313" key="3">
    <source>
        <dbReference type="EMBL" id="MBC6448643.1"/>
    </source>
</evidence>